<reference evidence="3" key="1">
    <citation type="journal article" date="2019" name="Int. J. Syst. Evol. Microbiol.">
        <title>The Global Catalogue of Microorganisms (GCM) 10K type strain sequencing project: providing services to taxonomists for standard genome sequencing and annotation.</title>
        <authorList>
            <consortium name="The Broad Institute Genomics Platform"/>
            <consortium name="The Broad Institute Genome Sequencing Center for Infectious Disease"/>
            <person name="Wu L."/>
            <person name="Ma J."/>
        </authorList>
    </citation>
    <scope>NUCLEOTIDE SEQUENCE [LARGE SCALE GENOMIC DNA]</scope>
    <source>
        <strain evidence="3">CGMCC 4.7304</strain>
    </source>
</reference>
<protein>
    <submittedName>
        <fullName evidence="2">Lactonase family protein</fullName>
    </submittedName>
</protein>
<dbReference type="Gene3D" id="2.130.10.10">
    <property type="entry name" value="YVTN repeat-like/Quinoprotein amine dehydrogenase"/>
    <property type="match status" value="1"/>
</dbReference>
<dbReference type="InterPro" id="IPR011048">
    <property type="entry name" value="Haem_d1_sf"/>
</dbReference>
<sequence length="356" mass="36764">MNGTGEQGGHGRRGRFACVGSFTQAGGPGLVVAASDPDTGALTPVYATDAVANPSYLALSPGGDVLYAVSETDEGAAAAFSLADPARPEPLAGPVPVRGDAPTHLAFAGSHLLTANYGSGSVSALPVRPGGRLCAPTAVLAHRGSGPVTGRQEGPHAHAVVPDPSGRWVLAVDLGTDAVWTYALDPVSGLPRAHARTPLRPGTGPRHLVFHPRGDRAYVLNELESTVTVCRWHAGEGNLEPLGETAVVPPGTTVPNFPSAPVADPDGRFLWAANRGHDSIAVLALDDSGDRLTLRTTVDCGGHWPRDLTLHPSGRHLYAANERSGDVTWFSLDAETGTPRREGAITVPAASCVVFV</sequence>
<dbReference type="RefSeq" id="WP_390316852.1">
    <property type="nucleotide sequence ID" value="NZ_JBHSPB010000008.1"/>
</dbReference>
<comment type="similarity">
    <text evidence="1">Belongs to the cycloisomerase 2 family.</text>
</comment>
<dbReference type="SUPFAM" id="SSF51004">
    <property type="entry name" value="C-terminal (heme d1) domain of cytochrome cd1-nitrite reductase"/>
    <property type="match status" value="1"/>
</dbReference>
<comment type="caution">
    <text evidence="2">The sequence shown here is derived from an EMBL/GenBank/DDBJ whole genome shotgun (WGS) entry which is preliminary data.</text>
</comment>
<gene>
    <name evidence="2" type="ORF">ACFP1Z_15380</name>
</gene>
<dbReference type="Pfam" id="PF10282">
    <property type="entry name" value="Lactonase"/>
    <property type="match status" value="1"/>
</dbReference>
<dbReference type="EMBL" id="JBHSPB010000008">
    <property type="protein sequence ID" value="MFC5721552.1"/>
    <property type="molecule type" value="Genomic_DNA"/>
</dbReference>
<dbReference type="PANTHER" id="PTHR30344">
    <property type="entry name" value="6-PHOSPHOGLUCONOLACTONASE-RELATED"/>
    <property type="match status" value="1"/>
</dbReference>
<dbReference type="InterPro" id="IPR015943">
    <property type="entry name" value="WD40/YVTN_repeat-like_dom_sf"/>
</dbReference>
<dbReference type="PANTHER" id="PTHR30344:SF1">
    <property type="entry name" value="6-PHOSPHOGLUCONOLACTONASE"/>
    <property type="match status" value="1"/>
</dbReference>
<evidence type="ECO:0000313" key="2">
    <source>
        <dbReference type="EMBL" id="MFC5721552.1"/>
    </source>
</evidence>
<accession>A0ABW0Z196</accession>
<organism evidence="2 3">
    <name type="scientific">Streptomyces gamaensis</name>
    <dbReference type="NCBI Taxonomy" id="1763542"/>
    <lineage>
        <taxon>Bacteria</taxon>
        <taxon>Bacillati</taxon>
        <taxon>Actinomycetota</taxon>
        <taxon>Actinomycetes</taxon>
        <taxon>Kitasatosporales</taxon>
        <taxon>Streptomycetaceae</taxon>
        <taxon>Streptomyces</taxon>
    </lineage>
</organism>
<evidence type="ECO:0000256" key="1">
    <source>
        <dbReference type="ARBA" id="ARBA00005564"/>
    </source>
</evidence>
<dbReference type="Proteomes" id="UP001596083">
    <property type="component" value="Unassembled WGS sequence"/>
</dbReference>
<evidence type="ECO:0000313" key="3">
    <source>
        <dbReference type="Proteomes" id="UP001596083"/>
    </source>
</evidence>
<dbReference type="InterPro" id="IPR050282">
    <property type="entry name" value="Cycloisomerase_2"/>
</dbReference>
<keyword evidence="3" id="KW-1185">Reference proteome</keyword>
<proteinExistence type="inferred from homology"/>
<dbReference type="InterPro" id="IPR019405">
    <property type="entry name" value="Lactonase_7-beta_prop"/>
</dbReference>
<name>A0ABW0Z196_9ACTN</name>